<dbReference type="EMBL" id="UOFN01000004">
    <property type="protein sequence ID" value="VAW72734.1"/>
    <property type="molecule type" value="Genomic_DNA"/>
</dbReference>
<keyword evidence="1" id="KW-1133">Transmembrane helix</keyword>
<name>A0A3B0YV27_9ZZZZ</name>
<gene>
    <name evidence="2" type="ORF">MNBD_GAMMA15-1887</name>
</gene>
<dbReference type="InterPro" id="IPR027396">
    <property type="entry name" value="DsrEFH-like"/>
</dbReference>
<reference evidence="2" key="1">
    <citation type="submission" date="2018-06" db="EMBL/GenBank/DDBJ databases">
        <authorList>
            <person name="Zhirakovskaya E."/>
        </authorList>
    </citation>
    <scope>NUCLEOTIDE SEQUENCE</scope>
</reference>
<sequence>MLSLHVGFLMFRNLLIFALFVLAFWYGADYLPNWQSQTVEDAQLVVQLPELELIVPPPVAGPDRKYADISVHTTDELELLFDRVEASLKRPRGEGEAPLVSLVLHGPEVEFFTLKNYDRYQNIVDRAAKLAALGAVEISICQTRMRMLGIGSDEVPAFLRQVPFGPGEVDRLREQGYVAM</sequence>
<proteinExistence type="predicted"/>
<dbReference type="Gene3D" id="3.40.1260.10">
    <property type="entry name" value="DsrEFH-like"/>
    <property type="match status" value="1"/>
</dbReference>
<evidence type="ECO:0000256" key="1">
    <source>
        <dbReference type="SAM" id="Phobius"/>
    </source>
</evidence>
<accession>A0A3B0YV27</accession>
<keyword evidence="1" id="KW-0472">Membrane</keyword>
<feature type="transmembrane region" description="Helical" evidence="1">
    <location>
        <begin position="6"/>
        <end position="28"/>
    </location>
</feature>
<organism evidence="2">
    <name type="scientific">hydrothermal vent metagenome</name>
    <dbReference type="NCBI Taxonomy" id="652676"/>
    <lineage>
        <taxon>unclassified sequences</taxon>
        <taxon>metagenomes</taxon>
        <taxon>ecological metagenomes</taxon>
    </lineage>
</organism>
<dbReference type="AlphaFoldDB" id="A0A3B0YV27"/>
<keyword evidence="1" id="KW-0812">Transmembrane</keyword>
<protein>
    <submittedName>
        <fullName evidence="2">Uncharacterized protein</fullName>
    </submittedName>
</protein>
<evidence type="ECO:0000313" key="2">
    <source>
        <dbReference type="EMBL" id="VAW72734.1"/>
    </source>
</evidence>
<dbReference type="SUPFAM" id="SSF75169">
    <property type="entry name" value="DsrEFH-like"/>
    <property type="match status" value="1"/>
</dbReference>